<reference evidence="5" key="2">
    <citation type="submission" date="2017-09" db="EMBL/GenBank/DDBJ databases">
        <title>Depth-based differentiation of microbial function through sediment-hosted aquifers and enrichment of novel symbionts in the deep terrestrial subsurface.</title>
        <authorList>
            <person name="Probst A.J."/>
            <person name="Ladd B."/>
            <person name="Jarett J.K."/>
            <person name="Geller-Mcgrath D.E."/>
            <person name="Sieber C.M.K."/>
            <person name="Emerson J.B."/>
            <person name="Anantharaman K."/>
            <person name="Thomas B.C."/>
            <person name="Malmstrom R."/>
            <person name="Stieglmeier M."/>
            <person name="Klingl A."/>
            <person name="Woyke T."/>
            <person name="Ryan C.M."/>
            <person name="Banfield J.F."/>
        </authorList>
    </citation>
    <scope>NUCLEOTIDE SEQUENCE [LARGE SCALE GENOMIC DNA]</scope>
</reference>
<evidence type="ECO:0000313" key="5">
    <source>
        <dbReference type="Proteomes" id="UP000231449"/>
    </source>
</evidence>
<keyword evidence="1" id="KW-0472">Membrane</keyword>
<sequence length="400" mass="45216">MGDEAKEAKLRNAAIIGAAIVVIFLYLISSINFSDLRGKNWGGGSGDVGRKIITPYESMPLGEIMFSKTQEYSQNLGKAQISPSAYDVILYENNKTQNISQKNLFLGRGTDSIAFSFLVQDYDAYFVGASQQILLQFTITSAGNKPLIIKLNDKEIFNDKLPVGLQVIQFDKKAIQLNNKIEITTVANLWETTEYTVKNIKLFSHDYTQNIVTKSYKPSDNKFKAGKLKFDVIDVKPNQPAKLEIKHNGEGIFYNDVVPIAPYSTRLFTNIYPESSNTLFFYVIPPFKINISNIRIIYWDGKFVTKELSFNIPKLKKEKQLRIVFFVNETLATLPHEPIFVDLTTRTGETQKGTMINPAPGPNYLYFQLPADFTEGTAHLTFSTESSKPYNITKVQPYIL</sequence>
<protein>
    <submittedName>
        <fullName evidence="2">Uncharacterized protein</fullName>
    </submittedName>
</protein>
<comment type="caution">
    <text evidence="2">The sequence shown here is derived from an EMBL/GenBank/DDBJ whole genome shotgun (WGS) entry which is preliminary data.</text>
</comment>
<evidence type="ECO:0000256" key="1">
    <source>
        <dbReference type="SAM" id="Phobius"/>
    </source>
</evidence>
<dbReference type="EMBL" id="PCUF01000002">
    <property type="protein sequence ID" value="PIN66756.1"/>
    <property type="molecule type" value="Genomic_DNA"/>
</dbReference>
<accession>A0A2H9N1U6</accession>
<name>A0A2G9LJN4_HUBC1</name>
<accession>A0A2G9LJN4</accession>
<evidence type="ECO:0000313" key="2">
    <source>
        <dbReference type="EMBL" id="PIN66756.1"/>
    </source>
</evidence>
<organism evidence="2 4">
    <name type="scientific">Huberarchaeum crystalense</name>
    <dbReference type="NCBI Taxonomy" id="2014257"/>
    <lineage>
        <taxon>Archaea</taxon>
        <taxon>Candidatus Huberarchaeota</taxon>
        <taxon>Candidatus Huberarchaeia</taxon>
        <taxon>Candidatus Huberarchaeales</taxon>
        <taxon>Candidatus Huberarchaeaceae</taxon>
        <taxon>Candidatus Huberarchaeum</taxon>
    </lineage>
</organism>
<dbReference type="Proteomes" id="UP000229789">
    <property type="component" value="Unassembled WGS sequence"/>
</dbReference>
<keyword evidence="1" id="KW-1133">Transmembrane helix</keyword>
<proteinExistence type="predicted"/>
<dbReference type="Proteomes" id="UP000231449">
    <property type="component" value="Unassembled WGS sequence"/>
</dbReference>
<evidence type="ECO:0000313" key="3">
    <source>
        <dbReference type="EMBL" id="PIX27879.1"/>
    </source>
</evidence>
<reference evidence="2 4" key="1">
    <citation type="submission" date="2017-09" db="EMBL/GenBank/DDBJ databases">
        <title>Depth-based differentiation of microbial function through sediment-hosted aquifers and enrichment of novel symbionts in the deep terrestrial subsurface.</title>
        <authorList>
            <person name="Probst A.J."/>
            <person name="Ladd B."/>
            <person name="Jarett J.K."/>
            <person name="Geller-Mcgrath D.E."/>
            <person name="Sieber C.M."/>
            <person name="Emerson J.B."/>
            <person name="Anantharaman K."/>
            <person name="Thomas B.C."/>
            <person name="Malmstrom R."/>
            <person name="Stieglmeier M."/>
            <person name="Klingl A."/>
            <person name="Woyke T."/>
            <person name="Ryan C.M."/>
            <person name="Banfield J.F."/>
        </authorList>
    </citation>
    <scope>NUCLEOTIDE SEQUENCE [LARGE SCALE GENOMIC DNA]</scope>
    <source>
        <strain evidence="2">CG18_big_fil_WC_8_21_14_2_50_31_19</strain>
        <strain evidence="3">CG_4_8_14_3_um_filter</strain>
    </source>
</reference>
<dbReference type="EMBL" id="PFIH01000064">
    <property type="protein sequence ID" value="PIX27879.1"/>
    <property type="molecule type" value="Genomic_DNA"/>
</dbReference>
<feature type="transmembrane region" description="Helical" evidence="1">
    <location>
        <begin position="12"/>
        <end position="29"/>
    </location>
</feature>
<evidence type="ECO:0000313" key="4">
    <source>
        <dbReference type="Proteomes" id="UP000229789"/>
    </source>
</evidence>
<keyword evidence="1" id="KW-0812">Transmembrane</keyword>
<gene>
    <name evidence="2" type="ORF">COW69_00455</name>
    <name evidence="3" type="ORF">COZ66_02510</name>
</gene>
<dbReference type="AlphaFoldDB" id="A0A2G9LJN4"/>